<name>A0ACC0URX6_9HYPO</name>
<evidence type="ECO:0000313" key="1">
    <source>
        <dbReference type="EMBL" id="KAI9896841.1"/>
    </source>
</evidence>
<reference evidence="1" key="1">
    <citation type="submission" date="2022-10" db="EMBL/GenBank/DDBJ databases">
        <title>Complete Genome of Trichothecium roseum strain YXFP-22015, a Plant Pathogen Isolated from Citrus.</title>
        <authorList>
            <person name="Wang Y."/>
            <person name="Zhu L."/>
        </authorList>
    </citation>
    <scope>NUCLEOTIDE SEQUENCE</scope>
    <source>
        <strain evidence="1">YXFP-22015</strain>
    </source>
</reference>
<sequence length="388" mass="42540">MPAPMVPIPGTGPPPTPEFLAETRQPAIRAVTWLSAALPTIIVLVRCYTRVVVRKVFGVDDWLIVLAVLLLLSYAAVLEASVEQGFGLHLAAVLRRDPSSAVRIARLGVVCQPLVIMSCALGKTSFSATLLRIAAQPPLRAAVWFVMVTVNLVHVAICVCLFARCRDPRALWDPSVQTYCWPAYYFNNLSYFIGAYSAATDFTLALLPWAMLWNLNMKNKEKGGVAVAMSMGIFAGAAAIIKCTYLAANSEPKDPTYDLAPLLWWAGTENALIILAACVPTLRPLLSKLFPSAGRYKSDENSHQLRDMSGNGDDAFAPRSNKASQWNALVETETQPDQASDNNSQRSILNQSRQDDRRHSTQDSSEYGRKVGTKKIIAVDVSYDEGHR</sequence>
<protein>
    <submittedName>
        <fullName evidence="1">Uncharacterized protein</fullName>
    </submittedName>
</protein>
<organism evidence="1 2">
    <name type="scientific">Trichothecium roseum</name>
    <dbReference type="NCBI Taxonomy" id="47278"/>
    <lineage>
        <taxon>Eukaryota</taxon>
        <taxon>Fungi</taxon>
        <taxon>Dikarya</taxon>
        <taxon>Ascomycota</taxon>
        <taxon>Pezizomycotina</taxon>
        <taxon>Sordariomycetes</taxon>
        <taxon>Hypocreomycetidae</taxon>
        <taxon>Hypocreales</taxon>
        <taxon>Hypocreales incertae sedis</taxon>
        <taxon>Trichothecium</taxon>
    </lineage>
</organism>
<dbReference type="Proteomes" id="UP001163324">
    <property type="component" value="Chromosome 8"/>
</dbReference>
<accession>A0ACC0URX6</accession>
<comment type="caution">
    <text evidence="1">The sequence shown here is derived from an EMBL/GenBank/DDBJ whole genome shotgun (WGS) entry which is preliminary data.</text>
</comment>
<evidence type="ECO:0000313" key="2">
    <source>
        <dbReference type="Proteomes" id="UP001163324"/>
    </source>
</evidence>
<gene>
    <name evidence="1" type="ORF">N3K66_007863</name>
</gene>
<keyword evidence="2" id="KW-1185">Reference proteome</keyword>
<dbReference type="EMBL" id="CM047947">
    <property type="protein sequence ID" value="KAI9896841.1"/>
    <property type="molecule type" value="Genomic_DNA"/>
</dbReference>
<proteinExistence type="predicted"/>